<dbReference type="KEGG" id="rca:Rcas_3311"/>
<gene>
    <name evidence="2" type="ordered locus">Rcas_3311</name>
</gene>
<dbReference type="Pfam" id="PF09413">
    <property type="entry name" value="DUF2007"/>
    <property type="match status" value="1"/>
</dbReference>
<evidence type="ECO:0000313" key="2">
    <source>
        <dbReference type="EMBL" id="ABU59362.1"/>
    </source>
</evidence>
<evidence type="ECO:0000313" key="3">
    <source>
        <dbReference type="Proteomes" id="UP000000263"/>
    </source>
</evidence>
<dbReference type="SUPFAM" id="SSF54913">
    <property type="entry name" value="GlnB-like"/>
    <property type="match status" value="1"/>
</dbReference>
<dbReference type="RefSeq" id="WP_012121786.1">
    <property type="nucleotide sequence ID" value="NC_009767.1"/>
</dbReference>
<dbReference type="AlphaFoldDB" id="A7NP66"/>
<dbReference type="InterPro" id="IPR018551">
    <property type="entry name" value="DUF2007"/>
</dbReference>
<dbReference type="Gene3D" id="3.30.70.790">
    <property type="entry name" value="UreE, C-terminal domain"/>
    <property type="match status" value="1"/>
</dbReference>
<evidence type="ECO:0000259" key="1">
    <source>
        <dbReference type="Pfam" id="PF09413"/>
    </source>
</evidence>
<dbReference type="OrthoDB" id="166584at2"/>
<dbReference type="HOGENOM" id="CLU_160018_0_0_0"/>
<sequence length="113" mass="11571">MSDDVLRWLPAAPQGTTGERTGGDGNGVGPVCVAEVEGMIRAHIIRSYLEDAGIPAHLAGEAVAGVYGLLHGPLSIVKVYVPAAFADDARDLLADLDFGAEGEPEAPADEGSC</sequence>
<accession>A7NP66</accession>
<name>A7NP66_ROSCS</name>
<dbReference type="Proteomes" id="UP000000263">
    <property type="component" value="Chromosome"/>
</dbReference>
<feature type="domain" description="DUF2007" evidence="1">
    <location>
        <begin position="32"/>
        <end position="96"/>
    </location>
</feature>
<dbReference type="EMBL" id="CP000804">
    <property type="protein sequence ID" value="ABU59362.1"/>
    <property type="molecule type" value="Genomic_DNA"/>
</dbReference>
<reference evidence="2 3" key="1">
    <citation type="submission" date="2007-08" db="EMBL/GenBank/DDBJ databases">
        <title>Complete sequence of Roseiflexus castenholzii DSM 13941.</title>
        <authorList>
            <consortium name="US DOE Joint Genome Institute"/>
            <person name="Copeland A."/>
            <person name="Lucas S."/>
            <person name="Lapidus A."/>
            <person name="Barry K."/>
            <person name="Glavina del Rio T."/>
            <person name="Dalin E."/>
            <person name="Tice H."/>
            <person name="Pitluck S."/>
            <person name="Thompson L.S."/>
            <person name="Brettin T."/>
            <person name="Bruce D."/>
            <person name="Detter J.C."/>
            <person name="Han C."/>
            <person name="Tapia R."/>
            <person name="Schmutz J."/>
            <person name="Larimer F."/>
            <person name="Land M."/>
            <person name="Hauser L."/>
            <person name="Kyrpides N."/>
            <person name="Mikhailova N."/>
            <person name="Bryant D.A."/>
            <person name="Hanada S."/>
            <person name="Tsukatani Y."/>
            <person name="Richardson P."/>
        </authorList>
    </citation>
    <scope>NUCLEOTIDE SEQUENCE [LARGE SCALE GENOMIC DNA]</scope>
    <source>
        <strain evidence="3">DSM 13941 / HLO8</strain>
    </source>
</reference>
<protein>
    <recommendedName>
        <fullName evidence="1">DUF2007 domain-containing protein</fullName>
    </recommendedName>
</protein>
<proteinExistence type="predicted"/>
<dbReference type="InterPro" id="IPR011322">
    <property type="entry name" value="N-reg_PII-like_a/b"/>
</dbReference>
<keyword evidence="3" id="KW-1185">Reference proteome</keyword>
<organism evidence="2 3">
    <name type="scientific">Roseiflexus castenholzii (strain DSM 13941 / HLO8)</name>
    <dbReference type="NCBI Taxonomy" id="383372"/>
    <lineage>
        <taxon>Bacteria</taxon>
        <taxon>Bacillati</taxon>
        <taxon>Chloroflexota</taxon>
        <taxon>Chloroflexia</taxon>
        <taxon>Chloroflexales</taxon>
        <taxon>Roseiflexineae</taxon>
        <taxon>Roseiflexaceae</taxon>
        <taxon>Roseiflexus</taxon>
    </lineage>
</organism>